<accession>A0A699IFX7</accession>
<reference evidence="1" key="1">
    <citation type="journal article" date="2019" name="Sci. Rep.">
        <title>Draft genome of Tanacetum cinerariifolium, the natural source of mosquito coil.</title>
        <authorList>
            <person name="Yamashiro T."/>
            <person name="Shiraishi A."/>
            <person name="Satake H."/>
            <person name="Nakayama K."/>
        </authorList>
    </citation>
    <scope>NUCLEOTIDE SEQUENCE</scope>
</reference>
<dbReference type="EMBL" id="BKCJ010265207">
    <property type="protein sequence ID" value="GEZ32195.1"/>
    <property type="molecule type" value="Genomic_DNA"/>
</dbReference>
<protein>
    <submittedName>
        <fullName evidence="1">Uncharacterized protein</fullName>
    </submittedName>
</protein>
<feature type="non-terminal residue" evidence="1">
    <location>
        <position position="1"/>
    </location>
</feature>
<organism evidence="1">
    <name type="scientific">Tanacetum cinerariifolium</name>
    <name type="common">Dalmatian daisy</name>
    <name type="synonym">Chrysanthemum cinerariifolium</name>
    <dbReference type="NCBI Taxonomy" id="118510"/>
    <lineage>
        <taxon>Eukaryota</taxon>
        <taxon>Viridiplantae</taxon>
        <taxon>Streptophyta</taxon>
        <taxon>Embryophyta</taxon>
        <taxon>Tracheophyta</taxon>
        <taxon>Spermatophyta</taxon>
        <taxon>Magnoliopsida</taxon>
        <taxon>eudicotyledons</taxon>
        <taxon>Gunneridae</taxon>
        <taxon>Pentapetalae</taxon>
        <taxon>asterids</taxon>
        <taxon>campanulids</taxon>
        <taxon>Asterales</taxon>
        <taxon>Asteraceae</taxon>
        <taxon>Asteroideae</taxon>
        <taxon>Anthemideae</taxon>
        <taxon>Anthemidinae</taxon>
        <taxon>Tanacetum</taxon>
    </lineage>
</organism>
<comment type="caution">
    <text evidence="1">The sequence shown here is derived from an EMBL/GenBank/DDBJ whole genome shotgun (WGS) entry which is preliminary data.</text>
</comment>
<dbReference type="AlphaFoldDB" id="A0A699IFX7"/>
<name>A0A699IFX7_TANCI</name>
<evidence type="ECO:0000313" key="1">
    <source>
        <dbReference type="EMBL" id="GEZ32195.1"/>
    </source>
</evidence>
<proteinExistence type="predicted"/>
<gene>
    <name evidence="1" type="ORF">Tci_504168</name>
</gene>
<sequence>ASVTDVDLVLLMTIRPTRGKVMYNVNVINGVVQLLVFTA</sequence>